<evidence type="ECO:0000256" key="1">
    <source>
        <dbReference type="RuleBase" id="RU003513"/>
    </source>
</evidence>
<protein>
    <submittedName>
        <fullName evidence="3">UDP-N-acetylglucosamine 2-epimerase</fullName>
    </submittedName>
</protein>
<organism evidence="3 4">
    <name type="scientific">Candidatus Dojkabacteria bacterium</name>
    <dbReference type="NCBI Taxonomy" id="2099670"/>
    <lineage>
        <taxon>Bacteria</taxon>
        <taxon>Candidatus Dojkabacteria</taxon>
    </lineage>
</organism>
<comment type="similarity">
    <text evidence="1">Belongs to the UDP-N-acetylglucosamine 2-epimerase family.</text>
</comment>
<reference evidence="3" key="1">
    <citation type="submission" date="2020-04" db="EMBL/GenBank/DDBJ databases">
        <authorList>
            <person name="Zhang T."/>
        </authorList>
    </citation>
    <scope>NUCLEOTIDE SEQUENCE</scope>
    <source>
        <strain evidence="3">HKST-UBA15</strain>
    </source>
</reference>
<dbReference type="Pfam" id="PF02350">
    <property type="entry name" value="Epimerase_2"/>
    <property type="match status" value="1"/>
</dbReference>
<proteinExistence type="inferred from homology"/>
<dbReference type="EMBL" id="JAGQLL010000082">
    <property type="protein sequence ID" value="MCA9380540.1"/>
    <property type="molecule type" value="Genomic_DNA"/>
</dbReference>
<sequence length="372" mass="43372">MKNNKPIYVVLGTRAQTIKMAPVMRELEAQKMPFTLLYTQQHKVTITDLLENFDIKTKPISIIERKDEAKTIKLFAGWLVQILLITLNPFSAKKIFTEGKGLILTHGDTATTSWSAFYGRLHGQKVMHIESGLRSFNLMNPFPEEIQRLISFRFSNYYVAPNEWALNNLKKYKGEKINSQANTMYESLTYIIKKKNPEILSKLTKKFKLPNKYALVSIHRYENIFKEERFKEIMGLLEKISKDINLVFVLHPTTEKQLEKTGYGKKLSQNQNIQLVPRQDFQNFAYITDLAEFVITDGGSNQEELSYIGKPTILFREYTERTEGLEENVVLSKFDHDLIFDFVKNYKDYQRKPLNLKVTPSKLIVEFVKRST</sequence>
<dbReference type="PANTHER" id="PTHR43174:SF1">
    <property type="entry name" value="UDP-N-ACETYLGLUCOSAMINE 2-EPIMERASE"/>
    <property type="match status" value="1"/>
</dbReference>
<comment type="caution">
    <text evidence="3">The sequence shown here is derived from an EMBL/GenBank/DDBJ whole genome shotgun (WGS) entry which is preliminary data.</text>
</comment>
<evidence type="ECO:0000313" key="3">
    <source>
        <dbReference type="EMBL" id="MCA9380540.1"/>
    </source>
</evidence>
<dbReference type="Gene3D" id="3.40.50.2000">
    <property type="entry name" value="Glycogen Phosphorylase B"/>
    <property type="match status" value="2"/>
</dbReference>
<evidence type="ECO:0000259" key="2">
    <source>
        <dbReference type="Pfam" id="PF02350"/>
    </source>
</evidence>
<feature type="domain" description="UDP-N-acetylglucosamine 2-epimerase" evidence="2">
    <location>
        <begin position="30"/>
        <end position="342"/>
    </location>
</feature>
<accession>A0A955L1G5</accession>
<dbReference type="SUPFAM" id="SSF53756">
    <property type="entry name" value="UDP-Glycosyltransferase/glycogen phosphorylase"/>
    <property type="match status" value="1"/>
</dbReference>
<dbReference type="PANTHER" id="PTHR43174">
    <property type="entry name" value="UDP-N-ACETYLGLUCOSAMINE 2-EPIMERASE"/>
    <property type="match status" value="1"/>
</dbReference>
<dbReference type="AlphaFoldDB" id="A0A955L1G5"/>
<dbReference type="InterPro" id="IPR003331">
    <property type="entry name" value="UDP_GlcNAc_Epimerase_2_dom"/>
</dbReference>
<gene>
    <name evidence="3" type="ORF">KC675_05165</name>
</gene>
<name>A0A955L1G5_9BACT</name>
<evidence type="ECO:0000313" key="4">
    <source>
        <dbReference type="Proteomes" id="UP000745577"/>
    </source>
</evidence>
<dbReference type="InterPro" id="IPR029767">
    <property type="entry name" value="WecB-like"/>
</dbReference>
<reference evidence="3" key="2">
    <citation type="journal article" date="2021" name="Microbiome">
        <title>Successional dynamics and alternative stable states in a saline activated sludge microbial community over 9 years.</title>
        <authorList>
            <person name="Wang Y."/>
            <person name="Ye J."/>
            <person name="Ju F."/>
            <person name="Liu L."/>
            <person name="Boyd J.A."/>
            <person name="Deng Y."/>
            <person name="Parks D.H."/>
            <person name="Jiang X."/>
            <person name="Yin X."/>
            <person name="Woodcroft B.J."/>
            <person name="Tyson G.W."/>
            <person name="Hugenholtz P."/>
            <person name="Polz M.F."/>
            <person name="Zhang T."/>
        </authorList>
    </citation>
    <scope>NUCLEOTIDE SEQUENCE</scope>
    <source>
        <strain evidence="3">HKST-UBA15</strain>
    </source>
</reference>
<dbReference type="GO" id="GO:0016853">
    <property type="term" value="F:isomerase activity"/>
    <property type="evidence" value="ECO:0007669"/>
    <property type="project" value="UniProtKB-KW"/>
</dbReference>
<dbReference type="Proteomes" id="UP000745577">
    <property type="component" value="Unassembled WGS sequence"/>
</dbReference>
<keyword evidence="1" id="KW-0413">Isomerase</keyword>